<keyword evidence="4" id="KW-1185">Reference proteome</keyword>
<evidence type="ECO:0000256" key="2">
    <source>
        <dbReference type="SAM" id="Phobius"/>
    </source>
</evidence>
<feature type="region of interest" description="Disordered" evidence="1">
    <location>
        <begin position="27"/>
        <end position="68"/>
    </location>
</feature>
<feature type="region of interest" description="Disordered" evidence="1">
    <location>
        <begin position="131"/>
        <end position="169"/>
    </location>
</feature>
<protein>
    <submittedName>
        <fullName evidence="3">Uncharacterized protein</fullName>
    </submittedName>
</protein>
<evidence type="ECO:0000313" key="3">
    <source>
        <dbReference type="EMBL" id="PHJ38319.1"/>
    </source>
</evidence>
<dbReference type="AlphaFoldDB" id="A0A2C6MAT2"/>
<accession>A0A2C6MAT2</accession>
<name>A0A2C6MAT2_9FIRM</name>
<proteinExistence type="predicted"/>
<dbReference type="RefSeq" id="WP_099083095.1">
    <property type="nucleotide sequence ID" value="NZ_AWQQ01000054.1"/>
</dbReference>
<dbReference type="Proteomes" id="UP000222564">
    <property type="component" value="Unassembled WGS sequence"/>
</dbReference>
<dbReference type="EMBL" id="AWQQ01000054">
    <property type="protein sequence ID" value="PHJ38319.1"/>
    <property type="molecule type" value="Genomic_DNA"/>
</dbReference>
<keyword evidence="2" id="KW-0812">Transmembrane</keyword>
<comment type="caution">
    <text evidence="3">The sequence shown here is derived from an EMBL/GenBank/DDBJ whole genome shotgun (WGS) entry which is preliminary data.</text>
</comment>
<feature type="transmembrane region" description="Helical" evidence="2">
    <location>
        <begin position="108"/>
        <end position="128"/>
    </location>
</feature>
<keyword evidence="2" id="KW-0472">Membrane</keyword>
<reference evidence="3 4" key="1">
    <citation type="submission" date="2013-09" db="EMBL/GenBank/DDBJ databases">
        <title>Biodegradation of hydrocarbons in the deep terrestrial subsurface : characterization of a microbial consortium composed of two Desulfotomaculum species originating from a deep geological formation.</title>
        <authorList>
            <person name="Aullo T."/>
            <person name="Berlendis S."/>
            <person name="Lascourreges J.-F."/>
            <person name="Dessort D."/>
            <person name="Saint-Laurent S."/>
            <person name="Schraauwers B."/>
            <person name="Mas J."/>
            <person name="Magot M."/>
            <person name="Ranchou-Peyruse A."/>
        </authorList>
    </citation>
    <scope>NUCLEOTIDE SEQUENCE [LARGE SCALE GENOMIC DNA]</scope>
    <source>
        <strain evidence="3 4">Bs107</strain>
    </source>
</reference>
<gene>
    <name evidence="3" type="ORF">P378_10835</name>
</gene>
<dbReference type="OrthoDB" id="9847285at2"/>
<keyword evidence="2" id="KW-1133">Transmembrane helix</keyword>
<organism evidence="3 4">
    <name type="scientific">Desulforamulus profundi</name>
    <dbReference type="NCBI Taxonomy" id="1383067"/>
    <lineage>
        <taxon>Bacteria</taxon>
        <taxon>Bacillati</taxon>
        <taxon>Bacillota</taxon>
        <taxon>Clostridia</taxon>
        <taxon>Eubacteriales</taxon>
        <taxon>Peptococcaceae</taxon>
        <taxon>Desulforamulus</taxon>
    </lineage>
</organism>
<feature type="compositionally biased region" description="Pro residues" evidence="1">
    <location>
        <begin position="153"/>
        <end position="169"/>
    </location>
</feature>
<sequence>MKGTIEEIWEVVDEMVDEKIYTILEDEVERDEADRDQPADCLEEEGQKEIETGQDMDEGNHEDDIAWDPNRDSMDYWMQEFDNMVKDYKPVTKTMSEFKRKLGKPKTLLVAGGGVAALGLAMVGVVAGKKNRSRSVVHTLPVKSQPERKEEPLPSPAPPEQRTPPPVPWPFFYFR</sequence>
<evidence type="ECO:0000256" key="1">
    <source>
        <dbReference type="SAM" id="MobiDB-lite"/>
    </source>
</evidence>
<feature type="compositionally biased region" description="Basic and acidic residues" evidence="1">
    <location>
        <begin position="58"/>
        <end position="68"/>
    </location>
</feature>
<evidence type="ECO:0000313" key="4">
    <source>
        <dbReference type="Proteomes" id="UP000222564"/>
    </source>
</evidence>